<sequence length="405" mass="44897">MSSVLDFPLPIVEDIVKFLCPHCYPSHAQGQHCHHPACPSRPNDCESQAALASLCRTNRLLNYIATPLLYHTPFCGYRLKAQQHVAETILDARPELAQHVKSVHLEQYDFDESRLSGEVGELIESVSGRLEAVADVDRSSTPYFLALIAGSCTNMEELCILAHDGEQSPVPFSAPGSLPKLDRLAVSHWDTEGGFDLSRLRDLLAAAPNITSLFADDLRILLSQCPNLERFSYHIGDACVTLEGWPTAREVQDVISHTSPGLKHLRLGVGDGVFDLNEATEEDTLRSLKLLKRLEELELQEEFLYPGTMVQNPSDGGVLEPEVLVDLLPASIRTVRIGMVGGGGVKPLVPAILMLGRVCKEEFPHLESIWFHNLAVDVDAEKQAREPFEGQCVMFLSELQPYWEE</sequence>
<name>A0A8H6J8U5_9PEZI</name>
<accession>A0A8H6J8U5</accession>
<evidence type="ECO:0000313" key="1">
    <source>
        <dbReference type="EMBL" id="KAF6808492.1"/>
    </source>
</evidence>
<evidence type="ECO:0000313" key="2">
    <source>
        <dbReference type="Proteomes" id="UP000652219"/>
    </source>
</evidence>
<keyword evidence="2" id="KW-1185">Reference proteome</keyword>
<dbReference type="EMBL" id="WIGN01000117">
    <property type="protein sequence ID" value="KAF6808492.1"/>
    <property type="molecule type" value="Genomic_DNA"/>
</dbReference>
<organism evidence="1 2">
    <name type="scientific">Colletotrichum sojae</name>
    <dbReference type="NCBI Taxonomy" id="2175907"/>
    <lineage>
        <taxon>Eukaryota</taxon>
        <taxon>Fungi</taxon>
        <taxon>Dikarya</taxon>
        <taxon>Ascomycota</taxon>
        <taxon>Pezizomycotina</taxon>
        <taxon>Sordariomycetes</taxon>
        <taxon>Hypocreomycetidae</taxon>
        <taxon>Glomerellales</taxon>
        <taxon>Glomerellaceae</taxon>
        <taxon>Colletotrichum</taxon>
        <taxon>Colletotrichum orchidearum species complex</taxon>
    </lineage>
</organism>
<dbReference type="AlphaFoldDB" id="A0A8H6J8U5"/>
<reference evidence="1 2" key="1">
    <citation type="journal article" date="2020" name="Phytopathology">
        <title>Genome Sequence Resources of Colletotrichum truncatum, C. plurivorum, C. musicola, and C. sojae: Four Species Pathogenic to Soybean (Glycine max).</title>
        <authorList>
            <person name="Rogerio F."/>
            <person name="Boufleur T.R."/>
            <person name="Ciampi-Guillardi M."/>
            <person name="Sukno S.A."/>
            <person name="Thon M.R."/>
            <person name="Massola Junior N.S."/>
            <person name="Baroncelli R."/>
        </authorList>
    </citation>
    <scope>NUCLEOTIDE SEQUENCE [LARGE SCALE GENOMIC DNA]</scope>
    <source>
        <strain evidence="1 2">LFN0009</strain>
    </source>
</reference>
<dbReference type="InterPro" id="IPR032675">
    <property type="entry name" value="LRR_dom_sf"/>
</dbReference>
<proteinExistence type="predicted"/>
<dbReference type="Gene3D" id="3.80.10.10">
    <property type="entry name" value="Ribonuclease Inhibitor"/>
    <property type="match status" value="1"/>
</dbReference>
<comment type="caution">
    <text evidence="1">The sequence shown here is derived from an EMBL/GenBank/DDBJ whole genome shotgun (WGS) entry which is preliminary data.</text>
</comment>
<dbReference type="Proteomes" id="UP000652219">
    <property type="component" value="Unassembled WGS sequence"/>
</dbReference>
<gene>
    <name evidence="1" type="ORF">CSOJ01_07535</name>
</gene>
<protein>
    <submittedName>
        <fullName evidence="1">Uncharacterized protein</fullName>
    </submittedName>
</protein>